<evidence type="ECO:0000313" key="16">
    <source>
        <dbReference type="Proteomes" id="UP000798488"/>
    </source>
</evidence>
<keyword evidence="11 13" id="KW-0501">Molybdenum cofactor biosynthesis</keyword>
<dbReference type="EC" id="2.10.1.1" evidence="5 13"/>
<dbReference type="SUPFAM" id="SSF63867">
    <property type="entry name" value="MoeA C-terminal domain-like"/>
    <property type="match status" value="1"/>
</dbReference>
<keyword evidence="7 13" id="KW-0500">Molybdenum</keyword>
<dbReference type="NCBIfam" id="NF045515">
    <property type="entry name" value="Glp_gephyrin"/>
    <property type="match status" value="1"/>
</dbReference>
<dbReference type="NCBIfam" id="TIGR00177">
    <property type="entry name" value="molyb_syn"/>
    <property type="match status" value="1"/>
</dbReference>
<evidence type="ECO:0000256" key="10">
    <source>
        <dbReference type="ARBA" id="ARBA00022842"/>
    </source>
</evidence>
<comment type="function">
    <text evidence="2 13">Catalyzes the insertion of molybdate into adenylated molybdopterin with the concomitant release of AMP.</text>
</comment>
<keyword evidence="8 13" id="KW-0808">Transferase</keyword>
<evidence type="ECO:0000256" key="6">
    <source>
        <dbReference type="ARBA" id="ARBA00021108"/>
    </source>
</evidence>
<dbReference type="InterPro" id="IPR038987">
    <property type="entry name" value="MoeA-like"/>
</dbReference>
<dbReference type="GO" id="GO:0061599">
    <property type="term" value="F:molybdopterin molybdotransferase activity"/>
    <property type="evidence" value="ECO:0007669"/>
    <property type="project" value="UniProtKB-UniRule"/>
</dbReference>
<dbReference type="GO" id="GO:0006777">
    <property type="term" value="P:Mo-molybdopterin cofactor biosynthetic process"/>
    <property type="evidence" value="ECO:0007669"/>
    <property type="project" value="UniProtKB-UniRule"/>
</dbReference>
<evidence type="ECO:0000256" key="11">
    <source>
        <dbReference type="ARBA" id="ARBA00023150"/>
    </source>
</evidence>
<dbReference type="AlphaFoldDB" id="A0A9D3AXM4"/>
<dbReference type="GO" id="GO:0046872">
    <property type="term" value="F:metal ion binding"/>
    <property type="evidence" value="ECO:0007669"/>
    <property type="project" value="UniProtKB-UniRule"/>
</dbReference>
<dbReference type="Proteomes" id="UP000798488">
    <property type="component" value="Unassembled WGS sequence"/>
</dbReference>
<comment type="similarity">
    <text evidence="4 13">Belongs to the MoeA family.</text>
</comment>
<dbReference type="Pfam" id="PF03453">
    <property type="entry name" value="MoeA_N"/>
    <property type="match status" value="2"/>
</dbReference>
<evidence type="ECO:0000256" key="5">
    <source>
        <dbReference type="ARBA" id="ARBA00013269"/>
    </source>
</evidence>
<reference evidence="15" key="1">
    <citation type="submission" date="2016-02" db="EMBL/GenBank/DDBJ databases">
        <title>Draft Genome Sequence of Sporotomaculum syntrophicum Strain FB, a Syntrophic Benzoate Degrader.</title>
        <authorList>
            <person name="Nobu M.K."/>
            <person name="Narihiro T."/>
            <person name="Qiu Y.-L."/>
            <person name="Ohashi A."/>
            <person name="Liu W.-T."/>
            <person name="Yuji S."/>
        </authorList>
    </citation>
    <scope>NUCLEOTIDE SEQUENCE</scope>
    <source>
        <strain evidence="15">FB</strain>
    </source>
</reference>
<dbReference type="CDD" id="cd00887">
    <property type="entry name" value="MoeA"/>
    <property type="match status" value="1"/>
</dbReference>
<evidence type="ECO:0000313" key="15">
    <source>
        <dbReference type="EMBL" id="KAF1083803.1"/>
    </source>
</evidence>
<keyword evidence="9 13" id="KW-0479">Metal-binding</keyword>
<dbReference type="RefSeq" id="WP_161823229.1">
    <property type="nucleotide sequence ID" value="NZ_LSRS01000009.1"/>
</dbReference>
<evidence type="ECO:0000256" key="4">
    <source>
        <dbReference type="ARBA" id="ARBA00010763"/>
    </source>
</evidence>
<dbReference type="OrthoDB" id="9804758at2"/>
<evidence type="ECO:0000259" key="14">
    <source>
        <dbReference type="SMART" id="SM00852"/>
    </source>
</evidence>
<dbReference type="Pfam" id="PF00994">
    <property type="entry name" value="MoCF_biosynth"/>
    <property type="match status" value="1"/>
</dbReference>
<evidence type="ECO:0000256" key="7">
    <source>
        <dbReference type="ARBA" id="ARBA00022505"/>
    </source>
</evidence>
<dbReference type="GO" id="GO:0005829">
    <property type="term" value="C:cytosol"/>
    <property type="evidence" value="ECO:0007669"/>
    <property type="project" value="TreeGrafter"/>
</dbReference>
<keyword evidence="10 13" id="KW-0460">Magnesium</keyword>
<evidence type="ECO:0000256" key="13">
    <source>
        <dbReference type="RuleBase" id="RU365090"/>
    </source>
</evidence>
<dbReference type="EMBL" id="LSRS01000009">
    <property type="protein sequence ID" value="KAF1083803.1"/>
    <property type="molecule type" value="Genomic_DNA"/>
</dbReference>
<evidence type="ECO:0000256" key="2">
    <source>
        <dbReference type="ARBA" id="ARBA00002901"/>
    </source>
</evidence>
<dbReference type="Gene3D" id="3.90.105.10">
    <property type="entry name" value="Molybdopterin biosynthesis moea protein, domain 2"/>
    <property type="match status" value="1"/>
</dbReference>
<gene>
    <name evidence="15" type="primary">moeA_3</name>
    <name evidence="15" type="ORF">SPSYN_02959</name>
</gene>
<accession>A0A9D3AXM4</accession>
<organism evidence="15 16">
    <name type="scientific">Sporotomaculum syntrophicum</name>
    <dbReference type="NCBI Taxonomy" id="182264"/>
    <lineage>
        <taxon>Bacteria</taxon>
        <taxon>Bacillati</taxon>
        <taxon>Bacillota</taxon>
        <taxon>Clostridia</taxon>
        <taxon>Eubacteriales</taxon>
        <taxon>Desulfallaceae</taxon>
        <taxon>Sporotomaculum</taxon>
    </lineage>
</organism>
<name>A0A9D3AXM4_9FIRM</name>
<dbReference type="InterPro" id="IPR036135">
    <property type="entry name" value="MoeA_linker/N_sf"/>
</dbReference>
<dbReference type="InterPro" id="IPR001453">
    <property type="entry name" value="MoaB/Mog_dom"/>
</dbReference>
<proteinExistence type="inferred from homology"/>
<comment type="catalytic activity">
    <reaction evidence="12">
        <text>adenylyl-molybdopterin + molybdate = Mo-molybdopterin + AMP + H(+)</text>
        <dbReference type="Rhea" id="RHEA:35047"/>
        <dbReference type="ChEBI" id="CHEBI:15378"/>
        <dbReference type="ChEBI" id="CHEBI:36264"/>
        <dbReference type="ChEBI" id="CHEBI:62727"/>
        <dbReference type="ChEBI" id="CHEBI:71302"/>
        <dbReference type="ChEBI" id="CHEBI:456215"/>
        <dbReference type="EC" id="2.10.1.1"/>
    </reaction>
</comment>
<comment type="pathway">
    <text evidence="3 13">Cofactor biosynthesis; molybdopterin biosynthesis.</text>
</comment>
<dbReference type="InterPro" id="IPR036688">
    <property type="entry name" value="MoeA_C_domain_IV_sf"/>
</dbReference>
<evidence type="ECO:0000256" key="12">
    <source>
        <dbReference type="ARBA" id="ARBA00047317"/>
    </source>
</evidence>
<dbReference type="PANTHER" id="PTHR10192">
    <property type="entry name" value="MOLYBDOPTERIN BIOSYNTHESIS PROTEIN"/>
    <property type="match status" value="1"/>
</dbReference>
<dbReference type="SUPFAM" id="SSF53218">
    <property type="entry name" value="Molybdenum cofactor biosynthesis proteins"/>
    <property type="match status" value="1"/>
</dbReference>
<dbReference type="InterPro" id="IPR005110">
    <property type="entry name" value="MoeA_linker/N"/>
</dbReference>
<evidence type="ECO:0000256" key="1">
    <source>
        <dbReference type="ARBA" id="ARBA00001946"/>
    </source>
</evidence>
<comment type="caution">
    <text evidence="15">The sequence shown here is derived from an EMBL/GenBank/DDBJ whole genome shotgun (WGS) entry which is preliminary data.</text>
</comment>
<evidence type="ECO:0000256" key="9">
    <source>
        <dbReference type="ARBA" id="ARBA00022723"/>
    </source>
</evidence>
<dbReference type="Gene3D" id="2.40.340.10">
    <property type="entry name" value="MoeA, C-terminal, domain IV"/>
    <property type="match status" value="1"/>
</dbReference>
<evidence type="ECO:0000256" key="8">
    <source>
        <dbReference type="ARBA" id="ARBA00022679"/>
    </source>
</evidence>
<keyword evidence="16" id="KW-1185">Reference proteome</keyword>
<dbReference type="SMART" id="SM00852">
    <property type="entry name" value="MoCF_biosynth"/>
    <property type="match status" value="1"/>
</dbReference>
<dbReference type="FunFam" id="3.40.980.10:FF:000004">
    <property type="entry name" value="Molybdopterin molybdenumtransferase"/>
    <property type="match status" value="1"/>
</dbReference>
<dbReference type="Gene3D" id="2.170.190.11">
    <property type="entry name" value="Molybdopterin biosynthesis moea protein, domain 3"/>
    <property type="match status" value="1"/>
</dbReference>
<dbReference type="Gene3D" id="3.40.980.10">
    <property type="entry name" value="MoaB/Mog-like domain"/>
    <property type="match status" value="1"/>
</dbReference>
<dbReference type="SUPFAM" id="SSF63882">
    <property type="entry name" value="MoeA N-terminal region -like"/>
    <property type="match status" value="2"/>
</dbReference>
<comment type="cofactor">
    <cofactor evidence="1 13">
        <name>Mg(2+)</name>
        <dbReference type="ChEBI" id="CHEBI:18420"/>
    </cofactor>
</comment>
<protein>
    <recommendedName>
        <fullName evidence="6 13">Molybdopterin molybdenumtransferase</fullName>
        <ecNumber evidence="5 13">2.10.1.1</ecNumber>
    </recommendedName>
</protein>
<dbReference type="PANTHER" id="PTHR10192:SF5">
    <property type="entry name" value="GEPHYRIN"/>
    <property type="match status" value="1"/>
</dbReference>
<sequence length="526" mass="56866">MIDKNLMASIKEEAQKVVLNSVNYQSCENIVIKEVSNQVFYKENVPGISIPPVDNSSMDGYAIIANDTNGASINKFNTFPISKDKRSIAKISELYSKVRINYPENTNNPKDYHVNQTHAWRRKLPLEEARELLLQKVITTPCERLSLNEALGRTMLEDLSIQENVPSFDRSKVDGYALLSRDTENISENVPVSLMVLGKVAPGRNHYFQVSSQTTVKVMTGAPLPAGADAVVKCEDVFREGQYIKVYHQVMKGANIDKAGQGITAGETAISKGTLITPPLLGLLAEAGLNDIPVYSALKVAIICTGSELTELGQTLDTGRIYNSNQYLLSALLRKIGVEPVPMGIVPDDAAKIATIMQTALEKTDLVVTTGGASAGDFDLVEPAMAMAGIEGLFSGIDIRPGKSFVAGKKGGKLILGLSGHPGAAFTAFELIVKPVIKKMLGYKDILPRQVEVVLSGDYKKADARRIKTAKLSIEEGIAKASILTEHSILRTLADCNLLVDIPPGSGMIADGEIVTAYIVDLFNMN</sequence>
<evidence type="ECO:0000256" key="3">
    <source>
        <dbReference type="ARBA" id="ARBA00005046"/>
    </source>
</evidence>
<feature type="domain" description="MoaB/Mog" evidence="14">
    <location>
        <begin position="301"/>
        <end position="439"/>
    </location>
</feature>
<dbReference type="InterPro" id="IPR036425">
    <property type="entry name" value="MoaB/Mog-like_dom_sf"/>
</dbReference>